<dbReference type="SUPFAM" id="SSF51984">
    <property type="entry name" value="MurCD N-terminal domain"/>
    <property type="match status" value="1"/>
</dbReference>
<evidence type="ECO:0000259" key="16">
    <source>
        <dbReference type="Pfam" id="PF02875"/>
    </source>
</evidence>
<proteinExistence type="inferred from homology"/>
<comment type="function">
    <text evidence="14">Cell wall formation.</text>
</comment>
<dbReference type="SUPFAM" id="SSF53623">
    <property type="entry name" value="MurD-like peptide ligases, catalytic domain"/>
    <property type="match status" value="1"/>
</dbReference>
<dbReference type="InterPro" id="IPR004101">
    <property type="entry name" value="Mur_ligase_C"/>
</dbReference>
<keyword evidence="5 14" id="KW-0436">Ligase</keyword>
<sequence length="458" mass="50380">MFLGKTQRIHFIGIGGSGMSGIAEVLINEGFDVSGSDLASSAVTDHLQKLGAKIHFEHLRENVDQAQVIVTSSAVKQDNPEVVCAREQMIPVIPRAEMLAELMRMKYGIAVAGTHGKTTTTSLISTALAGGGLDPTVVVGGRLKQTGGHAKLGQSQFLVAEADESDGSFLHLSPTIAVVTTLDEEHMDFYKTLDRMKKTFLDFINKVPFYGAAVLCLDDPNIQSMLPQVQKRYITYGLASQADYTARNIVIEGLKTYFNVYLHGEELGTIQSGASGRHNACNTLAAVAVGMELNLDFKTIAQALETFEGVQRRFEILHDSDDLIWMDDYGHHPAEIRATLRAAKEVWPNRELAVVFQPHRYSRTQFSMEDFWTAFNDADLLVVTDIYGAGETPIAGIDSSQIVEGARKHGHKRAFYIKEFEEIVEFLRKNLAPGAVSATLGAGNVWKLAELFFNRAVR</sequence>
<evidence type="ECO:0000256" key="14">
    <source>
        <dbReference type="HAMAP-Rule" id="MF_00046"/>
    </source>
</evidence>
<evidence type="ECO:0000256" key="10">
    <source>
        <dbReference type="ARBA" id="ARBA00022984"/>
    </source>
</evidence>
<dbReference type="Pfam" id="PF02875">
    <property type="entry name" value="Mur_ligase_C"/>
    <property type="match status" value="1"/>
</dbReference>
<feature type="domain" description="Mur ligase N-terminal catalytic" evidence="15">
    <location>
        <begin position="8"/>
        <end position="107"/>
    </location>
</feature>
<dbReference type="InterPro" id="IPR050061">
    <property type="entry name" value="MurCDEF_pg_biosynth"/>
</dbReference>
<comment type="similarity">
    <text evidence="14">Belongs to the MurCDEF family.</text>
</comment>
<dbReference type="GO" id="GO:0071555">
    <property type="term" value="P:cell wall organization"/>
    <property type="evidence" value="ECO:0007669"/>
    <property type="project" value="UniProtKB-KW"/>
</dbReference>
<dbReference type="SUPFAM" id="SSF53244">
    <property type="entry name" value="MurD-like peptide ligases, peptide-binding domain"/>
    <property type="match status" value="1"/>
</dbReference>
<evidence type="ECO:0000259" key="17">
    <source>
        <dbReference type="Pfam" id="PF08245"/>
    </source>
</evidence>
<dbReference type="InterPro" id="IPR000713">
    <property type="entry name" value="Mur_ligase_N"/>
</dbReference>
<keyword evidence="7 14" id="KW-0547">Nucleotide-binding</keyword>
<reference evidence="19" key="1">
    <citation type="submission" date="2020-02" db="EMBL/GenBank/DDBJ databases">
        <title>Genomic and physiological characterization of two novel Nitrospinaceae genera.</title>
        <authorList>
            <person name="Mueller A.J."/>
            <person name="Jung M.-Y."/>
            <person name="Strachan C.R."/>
            <person name="Herbold C.W."/>
            <person name="Kirkegaard R.H."/>
            <person name="Daims H."/>
        </authorList>
    </citation>
    <scope>NUCLEOTIDE SEQUENCE [LARGE SCALE GENOMIC DNA]</scope>
</reference>
<evidence type="ECO:0000256" key="1">
    <source>
        <dbReference type="ARBA" id="ARBA00004496"/>
    </source>
</evidence>
<dbReference type="Gene3D" id="3.40.1190.10">
    <property type="entry name" value="Mur-like, catalytic domain"/>
    <property type="match status" value="1"/>
</dbReference>
<dbReference type="AlphaFoldDB" id="A0A7T0C4W3"/>
<dbReference type="Gene3D" id="3.40.50.720">
    <property type="entry name" value="NAD(P)-binding Rossmann-like Domain"/>
    <property type="match status" value="1"/>
</dbReference>
<evidence type="ECO:0000256" key="11">
    <source>
        <dbReference type="ARBA" id="ARBA00023306"/>
    </source>
</evidence>
<evidence type="ECO:0000256" key="4">
    <source>
        <dbReference type="ARBA" id="ARBA00022490"/>
    </source>
</evidence>
<dbReference type="KEGG" id="nva:G3M78_14615"/>
<evidence type="ECO:0000256" key="2">
    <source>
        <dbReference type="ARBA" id="ARBA00004752"/>
    </source>
</evidence>
<dbReference type="GO" id="GO:0005524">
    <property type="term" value="F:ATP binding"/>
    <property type="evidence" value="ECO:0007669"/>
    <property type="project" value="UniProtKB-UniRule"/>
</dbReference>
<evidence type="ECO:0000256" key="5">
    <source>
        <dbReference type="ARBA" id="ARBA00022598"/>
    </source>
</evidence>
<evidence type="ECO:0000256" key="7">
    <source>
        <dbReference type="ARBA" id="ARBA00022741"/>
    </source>
</evidence>
<comment type="pathway">
    <text evidence="2 14">Cell wall biogenesis; peptidoglycan biosynthesis.</text>
</comment>
<comment type="subcellular location">
    <subcellularLocation>
        <location evidence="1 14">Cytoplasm</location>
    </subcellularLocation>
</comment>
<dbReference type="GO" id="GO:0008763">
    <property type="term" value="F:UDP-N-acetylmuramate-L-alanine ligase activity"/>
    <property type="evidence" value="ECO:0007669"/>
    <property type="project" value="UniProtKB-UniRule"/>
</dbReference>
<dbReference type="EC" id="6.3.2.8" evidence="3 14"/>
<name>A0A7T0C4W3_9BACT</name>
<evidence type="ECO:0000259" key="15">
    <source>
        <dbReference type="Pfam" id="PF01225"/>
    </source>
</evidence>
<evidence type="ECO:0000256" key="12">
    <source>
        <dbReference type="ARBA" id="ARBA00023316"/>
    </source>
</evidence>
<evidence type="ECO:0000256" key="8">
    <source>
        <dbReference type="ARBA" id="ARBA00022840"/>
    </source>
</evidence>
<keyword evidence="12 14" id="KW-0961">Cell wall biogenesis/degradation</keyword>
<gene>
    <name evidence="14" type="primary">murC</name>
    <name evidence="18" type="ORF">G3M78_14615</name>
</gene>
<dbReference type="InterPro" id="IPR013221">
    <property type="entry name" value="Mur_ligase_cen"/>
</dbReference>
<dbReference type="Gene3D" id="3.90.190.20">
    <property type="entry name" value="Mur ligase, C-terminal domain"/>
    <property type="match status" value="1"/>
</dbReference>
<dbReference type="PANTHER" id="PTHR43445:SF3">
    <property type="entry name" value="UDP-N-ACETYLMURAMATE--L-ALANINE LIGASE"/>
    <property type="match status" value="1"/>
</dbReference>
<organism evidence="18 19">
    <name type="scientific">Candidatus Nitrohelix vancouverensis</name>
    <dbReference type="NCBI Taxonomy" id="2705534"/>
    <lineage>
        <taxon>Bacteria</taxon>
        <taxon>Pseudomonadati</taxon>
        <taxon>Nitrospinota/Tectimicrobiota group</taxon>
        <taxon>Nitrospinota</taxon>
        <taxon>Nitrospinia</taxon>
        <taxon>Nitrospinales</taxon>
        <taxon>Nitrospinaceae</taxon>
        <taxon>Candidatus Nitrohelix</taxon>
    </lineage>
</organism>
<keyword evidence="11 14" id="KW-0131">Cell cycle</keyword>
<dbReference type="GO" id="GO:0009252">
    <property type="term" value="P:peptidoglycan biosynthetic process"/>
    <property type="evidence" value="ECO:0007669"/>
    <property type="project" value="UniProtKB-UniRule"/>
</dbReference>
<dbReference type="Pfam" id="PF08245">
    <property type="entry name" value="Mur_ligase_M"/>
    <property type="match status" value="1"/>
</dbReference>
<dbReference type="NCBIfam" id="TIGR01082">
    <property type="entry name" value="murC"/>
    <property type="match status" value="1"/>
</dbReference>
<dbReference type="Pfam" id="PF01225">
    <property type="entry name" value="Mur_ligase"/>
    <property type="match status" value="1"/>
</dbReference>
<dbReference type="GO" id="GO:0051301">
    <property type="term" value="P:cell division"/>
    <property type="evidence" value="ECO:0007669"/>
    <property type="project" value="UniProtKB-KW"/>
</dbReference>
<keyword evidence="6 14" id="KW-0132">Cell division</keyword>
<evidence type="ECO:0000256" key="6">
    <source>
        <dbReference type="ARBA" id="ARBA00022618"/>
    </source>
</evidence>
<dbReference type="InterPro" id="IPR005758">
    <property type="entry name" value="UDP-N-AcMur_Ala_ligase_MurC"/>
</dbReference>
<protein>
    <recommendedName>
        <fullName evidence="3 14">UDP-N-acetylmuramate--L-alanine ligase</fullName>
        <ecNumber evidence="3 14">6.3.2.8</ecNumber>
    </recommendedName>
    <alternativeName>
        <fullName evidence="14">UDP-N-acetylmuramoyl-L-alanine synthetase</fullName>
    </alternativeName>
</protein>
<feature type="domain" description="Mur ligase central" evidence="17">
    <location>
        <begin position="111"/>
        <end position="289"/>
    </location>
</feature>
<dbReference type="InterPro" id="IPR036615">
    <property type="entry name" value="Mur_ligase_C_dom_sf"/>
</dbReference>
<feature type="domain" description="Mur ligase C-terminal" evidence="16">
    <location>
        <begin position="312"/>
        <end position="443"/>
    </location>
</feature>
<dbReference type="GO" id="GO:0008360">
    <property type="term" value="P:regulation of cell shape"/>
    <property type="evidence" value="ECO:0007669"/>
    <property type="project" value="UniProtKB-KW"/>
</dbReference>
<evidence type="ECO:0000256" key="9">
    <source>
        <dbReference type="ARBA" id="ARBA00022960"/>
    </source>
</evidence>
<dbReference type="UniPathway" id="UPA00219"/>
<evidence type="ECO:0000313" key="18">
    <source>
        <dbReference type="EMBL" id="QPJ66567.1"/>
    </source>
</evidence>
<keyword evidence="10 14" id="KW-0573">Peptidoglycan synthesis</keyword>
<dbReference type="Proteomes" id="UP000594464">
    <property type="component" value="Chromosome"/>
</dbReference>
<dbReference type="GO" id="GO:0005737">
    <property type="term" value="C:cytoplasm"/>
    <property type="evidence" value="ECO:0007669"/>
    <property type="project" value="UniProtKB-SubCell"/>
</dbReference>
<keyword evidence="4 14" id="KW-0963">Cytoplasm</keyword>
<dbReference type="InterPro" id="IPR036565">
    <property type="entry name" value="Mur-like_cat_sf"/>
</dbReference>
<accession>A0A7T0C4W3</accession>
<evidence type="ECO:0000256" key="13">
    <source>
        <dbReference type="ARBA" id="ARBA00047833"/>
    </source>
</evidence>
<dbReference type="HAMAP" id="MF_00046">
    <property type="entry name" value="MurC"/>
    <property type="match status" value="1"/>
</dbReference>
<evidence type="ECO:0000256" key="3">
    <source>
        <dbReference type="ARBA" id="ARBA00012211"/>
    </source>
</evidence>
<feature type="binding site" evidence="14">
    <location>
        <begin position="113"/>
        <end position="119"/>
    </location>
    <ligand>
        <name>ATP</name>
        <dbReference type="ChEBI" id="CHEBI:30616"/>
    </ligand>
</feature>
<keyword evidence="8 14" id="KW-0067">ATP-binding</keyword>
<dbReference type="EMBL" id="CP048620">
    <property type="protein sequence ID" value="QPJ66567.1"/>
    <property type="molecule type" value="Genomic_DNA"/>
</dbReference>
<evidence type="ECO:0000313" key="19">
    <source>
        <dbReference type="Proteomes" id="UP000594464"/>
    </source>
</evidence>
<comment type="catalytic activity">
    <reaction evidence="13 14">
        <text>UDP-N-acetyl-alpha-D-muramate + L-alanine + ATP = UDP-N-acetyl-alpha-D-muramoyl-L-alanine + ADP + phosphate + H(+)</text>
        <dbReference type="Rhea" id="RHEA:23372"/>
        <dbReference type="ChEBI" id="CHEBI:15378"/>
        <dbReference type="ChEBI" id="CHEBI:30616"/>
        <dbReference type="ChEBI" id="CHEBI:43474"/>
        <dbReference type="ChEBI" id="CHEBI:57972"/>
        <dbReference type="ChEBI" id="CHEBI:70757"/>
        <dbReference type="ChEBI" id="CHEBI:83898"/>
        <dbReference type="ChEBI" id="CHEBI:456216"/>
        <dbReference type="EC" id="6.3.2.8"/>
    </reaction>
</comment>
<dbReference type="PANTHER" id="PTHR43445">
    <property type="entry name" value="UDP-N-ACETYLMURAMATE--L-ALANINE LIGASE-RELATED"/>
    <property type="match status" value="1"/>
</dbReference>
<keyword evidence="9 14" id="KW-0133">Cell shape</keyword>